<organism evidence="4">
    <name type="scientific">Siphoviridae sp. ctFbM77</name>
    <dbReference type="NCBI Taxonomy" id="2825405"/>
    <lineage>
        <taxon>Viruses</taxon>
        <taxon>Duplodnaviria</taxon>
        <taxon>Heunggongvirae</taxon>
        <taxon>Uroviricota</taxon>
        <taxon>Caudoviricetes</taxon>
    </lineage>
</organism>
<keyword evidence="2" id="KW-1162">Viral penetration into host cytoplasm</keyword>
<keyword evidence="3" id="KW-0231">Viral genome packaging</keyword>
<dbReference type="EMBL" id="BK015997">
    <property type="protein sequence ID" value="DAF88837.1"/>
    <property type="molecule type" value="Genomic_DNA"/>
</dbReference>
<accession>A0A8S5U337</accession>
<evidence type="ECO:0000256" key="3">
    <source>
        <dbReference type="ARBA" id="ARBA00023219"/>
    </source>
</evidence>
<dbReference type="NCBIfam" id="TIGR01537">
    <property type="entry name" value="portal_HK97"/>
    <property type="match status" value="1"/>
</dbReference>
<dbReference type="InterPro" id="IPR006427">
    <property type="entry name" value="Portal_HK97"/>
</dbReference>
<keyword evidence="1" id="KW-1188">Viral release from host cell</keyword>
<proteinExistence type="predicted"/>
<dbReference type="Pfam" id="PF04860">
    <property type="entry name" value="Phage_portal"/>
    <property type="match status" value="1"/>
</dbReference>
<evidence type="ECO:0000313" key="4">
    <source>
        <dbReference type="EMBL" id="DAF88837.1"/>
    </source>
</evidence>
<evidence type="ECO:0000256" key="1">
    <source>
        <dbReference type="ARBA" id="ARBA00022950"/>
    </source>
</evidence>
<reference evidence="4" key="1">
    <citation type="journal article" date="2021" name="Proc. Natl. Acad. Sci. U.S.A.">
        <title>A Catalog of Tens of Thousands of Viruses from Human Metagenomes Reveals Hidden Associations with Chronic Diseases.</title>
        <authorList>
            <person name="Tisza M.J."/>
            <person name="Buck C.B."/>
        </authorList>
    </citation>
    <scope>NUCLEOTIDE SEQUENCE</scope>
    <source>
        <strain evidence="4">CtFbM77</strain>
    </source>
</reference>
<keyword evidence="2" id="KW-1171">Viral genome ejection through host cell envelope</keyword>
<protein>
    <submittedName>
        <fullName evidence="4">Portal</fullName>
    </submittedName>
</protein>
<evidence type="ECO:0000256" key="2">
    <source>
        <dbReference type="ARBA" id="ARBA00023009"/>
    </source>
</evidence>
<sequence length="419" mass="47474">MQLRIPFTNLSLHMNVGNAGNWHASDGDFSLGNLRGAVTEERALGIDAVYACVNLYARTIASMPLVLYRKGKNGKERATDHPLYSLLHDEPNMNMSSHTFRKIMEASLKLWGNAYAWIEFDKYYQVKALWPLTPGSVFPQRSRKTGELYYDAILYDGTAKRLRAYEMVHIPGLGFDGISGRSPIRQFAETMGLNLDIKDYGCKFFKNGARPSGVLEHPGRLSEEAQERLRKQFDRRYAGSANSGKTMLLEEGMKYAQISVPPEEAQFLESRKYGVNEIARIYGVPPHMIADLEHATFSNIESQDINFAKHSIVPECVNWEQELMRKLLNADERKSYEIEFNMEGLVRGDMQSRYQAYAIGRQWGFLTADDIRAKENMGNVDGGKTTYTPLNMISSDLADAYWLAKIESMQPKGGEKNAE</sequence>
<name>A0A8S5U337_9CAUD</name>
<keyword evidence="2" id="KW-1160">Virus entry into host cell</keyword>
<dbReference type="InterPro" id="IPR006944">
    <property type="entry name" value="Phage/GTA_portal"/>
</dbReference>
<keyword evidence="1" id="KW-0118">Viral capsid assembly</keyword>